<proteinExistence type="inferred from homology"/>
<dbReference type="HAMAP" id="MF_01350">
    <property type="entry name" value="NDH1_NuoH"/>
    <property type="match status" value="1"/>
</dbReference>
<dbReference type="EMBL" id="PGTN01000012">
    <property type="protein sequence ID" value="PJF48517.1"/>
    <property type="molecule type" value="Genomic_DNA"/>
</dbReference>
<keyword evidence="5" id="KW-1278">Translocase</keyword>
<keyword evidence="5" id="KW-1003">Cell membrane</keyword>
<dbReference type="NCBIfam" id="NF004741">
    <property type="entry name" value="PRK06076.1-2"/>
    <property type="match status" value="1"/>
</dbReference>
<feature type="transmembrane region" description="Helical" evidence="5">
    <location>
        <begin position="75"/>
        <end position="96"/>
    </location>
</feature>
<accession>A0A2M8QFD2</accession>
<comment type="catalytic activity">
    <reaction evidence="5">
        <text>a quinone + NADH + 5 H(+)(in) = a quinol + NAD(+) + 4 H(+)(out)</text>
        <dbReference type="Rhea" id="RHEA:57888"/>
        <dbReference type="ChEBI" id="CHEBI:15378"/>
        <dbReference type="ChEBI" id="CHEBI:24646"/>
        <dbReference type="ChEBI" id="CHEBI:57540"/>
        <dbReference type="ChEBI" id="CHEBI:57945"/>
        <dbReference type="ChEBI" id="CHEBI:132124"/>
    </reaction>
</comment>
<comment type="subunit">
    <text evidence="5">NDH-1 is composed of 14 different subunits. Subunits NuoA, H, J, K, L, M, N constitute the membrane sector of the complex.</text>
</comment>
<comment type="function">
    <text evidence="5">NDH-1 shuttles electrons from NADH, via FMN and iron-sulfur (Fe-S) centers, to quinones in the respiratory chain. The immediate electron acceptor for the enzyme in this species is believed to be ubiquinone. Couples the redox reaction to proton translocation (for every two electrons transferred, four hydrogen ions are translocated across the cytoplasmic membrane), and thus conserves the redox energy in a proton gradient. This subunit may bind ubiquinone.</text>
</comment>
<dbReference type="GO" id="GO:0016655">
    <property type="term" value="F:oxidoreductase activity, acting on NAD(P)H, quinone or similar compound as acceptor"/>
    <property type="evidence" value="ECO:0007669"/>
    <property type="project" value="UniProtKB-UniRule"/>
</dbReference>
<feature type="transmembrane region" description="Helical" evidence="5">
    <location>
        <begin position="242"/>
        <end position="262"/>
    </location>
</feature>
<keyword evidence="3 5" id="KW-1133">Transmembrane helix</keyword>
<comment type="subcellular location">
    <subcellularLocation>
        <location evidence="5 6">Cell membrane</location>
        <topology evidence="5 6">Multi-pass membrane protein</topology>
    </subcellularLocation>
    <subcellularLocation>
        <location evidence="1">Membrane</location>
        <topology evidence="1">Multi-pass membrane protein</topology>
    </subcellularLocation>
</comment>
<keyword evidence="5" id="KW-0830">Ubiquinone</keyword>
<evidence type="ECO:0000256" key="3">
    <source>
        <dbReference type="ARBA" id="ARBA00022989"/>
    </source>
</evidence>
<evidence type="ECO:0000256" key="5">
    <source>
        <dbReference type="HAMAP-Rule" id="MF_01350"/>
    </source>
</evidence>
<dbReference type="PROSITE" id="PS00668">
    <property type="entry name" value="COMPLEX1_ND1_2"/>
    <property type="match status" value="1"/>
</dbReference>
<keyword evidence="5" id="KW-0874">Quinone</keyword>
<evidence type="ECO:0000313" key="8">
    <source>
        <dbReference type="Proteomes" id="UP000230790"/>
    </source>
</evidence>
<keyword evidence="4 5" id="KW-0472">Membrane</keyword>
<keyword evidence="2 5" id="KW-0812">Transmembrane</keyword>
<dbReference type="GO" id="GO:0003954">
    <property type="term" value="F:NADH dehydrogenase activity"/>
    <property type="evidence" value="ECO:0007669"/>
    <property type="project" value="TreeGrafter"/>
</dbReference>
<feature type="transmembrane region" description="Helical" evidence="5">
    <location>
        <begin position="108"/>
        <end position="131"/>
    </location>
</feature>
<dbReference type="PROSITE" id="PS00667">
    <property type="entry name" value="COMPLEX1_ND1_1"/>
    <property type="match status" value="1"/>
</dbReference>
<evidence type="ECO:0000256" key="1">
    <source>
        <dbReference type="ARBA" id="ARBA00004141"/>
    </source>
</evidence>
<sequence>MPVLLEATLKSVVLIFVLLTGFAYLTLMERKVLARLQARIGPNRAGPLGLLQPLADGLKLIFKESITPAGADKPIYFLAPVLVVVPALILFAVIPVGKGPAFQLASEINVGALYVVGVMGVAVYGITLAGWASNNKYAALGGLRASAQVISYELGMGLSIVAVVLMASSASLADIVEAQMPGNILGWFIFRQPVAAAIFAITAMAELARAPFDLVEAEQELTAGFMTEYSGMKFALFFMGEYVKMIAVSALFATFFLGGWSGPFVDQVPILSVVYFTIKVVACLLLMIWTRATLPRMRYDRLMSFGWKVLTPVALANVIVTAFLIALGVPGYQ</sequence>
<feature type="transmembrane region" description="Helical" evidence="5">
    <location>
        <begin position="309"/>
        <end position="329"/>
    </location>
</feature>
<dbReference type="InterPro" id="IPR001694">
    <property type="entry name" value="NADH_UbQ_OxRdtase_su1/FPO"/>
</dbReference>
<feature type="transmembrane region" description="Helical" evidence="5">
    <location>
        <begin position="152"/>
        <end position="172"/>
    </location>
</feature>
<dbReference type="AlphaFoldDB" id="A0A2M8QFD2"/>
<dbReference type="Proteomes" id="UP000230790">
    <property type="component" value="Unassembled WGS sequence"/>
</dbReference>
<evidence type="ECO:0000256" key="4">
    <source>
        <dbReference type="ARBA" id="ARBA00023136"/>
    </source>
</evidence>
<organism evidence="7 8">
    <name type="scientific">Candidatus Thermofonsia Clade 3 bacterium</name>
    <dbReference type="NCBI Taxonomy" id="2364212"/>
    <lineage>
        <taxon>Bacteria</taxon>
        <taxon>Bacillati</taxon>
        <taxon>Chloroflexota</taxon>
        <taxon>Candidatus Thermofontia</taxon>
        <taxon>Candidatus Thermofonsia Clade 3</taxon>
    </lineage>
</organism>
<comment type="caution">
    <text evidence="7">The sequence shown here is derived from an EMBL/GenBank/DDBJ whole genome shotgun (WGS) entry which is preliminary data.</text>
</comment>
<evidence type="ECO:0000256" key="2">
    <source>
        <dbReference type="ARBA" id="ARBA00022692"/>
    </source>
</evidence>
<evidence type="ECO:0000313" key="7">
    <source>
        <dbReference type="EMBL" id="PJF48517.1"/>
    </source>
</evidence>
<gene>
    <name evidence="5" type="primary">nuoH</name>
    <name evidence="7" type="ORF">CUN48_03020</name>
</gene>
<dbReference type="GO" id="GO:0009060">
    <property type="term" value="P:aerobic respiration"/>
    <property type="evidence" value="ECO:0007669"/>
    <property type="project" value="TreeGrafter"/>
</dbReference>
<dbReference type="EC" id="7.1.1.-" evidence="5"/>
<dbReference type="GO" id="GO:0048038">
    <property type="term" value="F:quinone binding"/>
    <property type="evidence" value="ECO:0007669"/>
    <property type="project" value="UniProtKB-KW"/>
</dbReference>
<feature type="transmembrane region" description="Helical" evidence="5">
    <location>
        <begin position="12"/>
        <end position="28"/>
    </location>
</feature>
<dbReference type="PANTHER" id="PTHR11432">
    <property type="entry name" value="NADH DEHYDROGENASE SUBUNIT 1"/>
    <property type="match status" value="1"/>
</dbReference>
<feature type="transmembrane region" description="Helical" evidence="5">
    <location>
        <begin position="268"/>
        <end position="289"/>
    </location>
</feature>
<keyword evidence="5 6" id="KW-0520">NAD</keyword>
<evidence type="ECO:0000256" key="6">
    <source>
        <dbReference type="RuleBase" id="RU000471"/>
    </source>
</evidence>
<comment type="similarity">
    <text evidence="5 6">Belongs to the complex I subunit 1 family.</text>
</comment>
<protein>
    <recommendedName>
        <fullName evidence="5">NADH-quinone oxidoreductase subunit H</fullName>
        <ecNumber evidence="5">7.1.1.-</ecNumber>
    </recommendedName>
    <alternativeName>
        <fullName evidence="5">NADH dehydrogenase I subunit H</fullName>
    </alternativeName>
    <alternativeName>
        <fullName evidence="5">NDH-1 subunit H</fullName>
    </alternativeName>
</protein>
<reference evidence="7 8" key="1">
    <citation type="submission" date="2017-11" db="EMBL/GenBank/DDBJ databases">
        <title>Evolution of Phototrophy in the Chloroflexi Phylum Driven by Horizontal Gene Transfer.</title>
        <authorList>
            <person name="Ward L.M."/>
            <person name="Hemp J."/>
            <person name="Shih P.M."/>
            <person name="Mcglynn S.E."/>
            <person name="Fischer W."/>
        </authorList>
    </citation>
    <scope>NUCLEOTIDE SEQUENCE [LARGE SCALE GENOMIC DNA]</scope>
    <source>
        <strain evidence="7">JP3_7</strain>
    </source>
</reference>
<feature type="transmembrane region" description="Helical" evidence="5">
    <location>
        <begin position="184"/>
        <end position="205"/>
    </location>
</feature>
<dbReference type="GO" id="GO:0005886">
    <property type="term" value="C:plasma membrane"/>
    <property type="evidence" value="ECO:0007669"/>
    <property type="project" value="UniProtKB-SubCell"/>
</dbReference>
<dbReference type="InterPro" id="IPR018086">
    <property type="entry name" value="NADH_UbQ_OxRdtase_su1_CS"/>
</dbReference>
<dbReference type="PANTHER" id="PTHR11432:SF3">
    <property type="entry name" value="NADH-UBIQUINONE OXIDOREDUCTASE CHAIN 1"/>
    <property type="match status" value="1"/>
</dbReference>
<name>A0A2M8QFD2_9CHLR</name>
<dbReference type="Pfam" id="PF00146">
    <property type="entry name" value="NADHdh"/>
    <property type="match status" value="1"/>
</dbReference>